<proteinExistence type="predicted"/>
<name>A0ACC1LCJ1_9FUNG</name>
<evidence type="ECO:0000313" key="2">
    <source>
        <dbReference type="Proteomes" id="UP001140087"/>
    </source>
</evidence>
<organism evidence="1 2">
    <name type="scientific">Coemansia helicoidea</name>
    <dbReference type="NCBI Taxonomy" id="1286919"/>
    <lineage>
        <taxon>Eukaryota</taxon>
        <taxon>Fungi</taxon>
        <taxon>Fungi incertae sedis</taxon>
        <taxon>Zoopagomycota</taxon>
        <taxon>Kickxellomycotina</taxon>
        <taxon>Kickxellomycetes</taxon>
        <taxon>Kickxellales</taxon>
        <taxon>Kickxellaceae</taxon>
        <taxon>Coemansia</taxon>
    </lineage>
</organism>
<keyword evidence="2" id="KW-1185">Reference proteome</keyword>
<dbReference type="Proteomes" id="UP001140087">
    <property type="component" value="Unassembled WGS sequence"/>
</dbReference>
<keyword evidence="1" id="KW-0648">Protein biosynthesis</keyword>
<gene>
    <name evidence="1" type="primary">IFM1</name>
    <name evidence="1" type="ORF">H4R21_001172</name>
</gene>
<sequence>MANLGMDKLASDYLLSNEEAADVALEYGVVPIIPEDKGPELHPRAVPEDMSVHPQRPPVVTIMGHVDHGKTTLLDTLRSSSITASEAGGITQHIGAFSVAMKDGQHITFLDTPGHAAFSAMRARGANATDIVVLVVAADDGVMPQTKEAIQHALDADVPIIVAINKCDKPGVDPSLIKEELLQYGVQTEDMGGDIQAVEISALKGDGVEELAENIVTLSEVLDLRAEVDIPVHATVIESQVEKGRGGVASVLVKRGTLKVGDIIVAGATWCKVRGMSDDRGRAVESAGPATAVKVMGWKDIPQAGDMALQAASEAQAKEVVGNRAEKRKNKARLASLEAMNEKRREVHVREDGERAGEKAYQTAVWEYHNGLRTTYPEKPARPTGESGSGVAEKSAAKGEDEIPVVPIVIKGDVSGTVEAVSAALKKLPSKKIRVSVLSVGVGPVSESDVAMAGSGEQGVVVAFNVKADKKTQSAAKRAGVQIMTFRIIYKLLEEVEQLMLARLPPLLVEEVLGEAVVQEVFEITLKGNKTTNVAGSRVVSGAVARARKARVLRDGKELFMGDISSLKNVKNDIAEATKGQECGISFASFEGLRAGDVVQSVGLREVPQKLE</sequence>
<reference evidence="1" key="1">
    <citation type="submission" date="2022-07" db="EMBL/GenBank/DDBJ databases">
        <title>Phylogenomic reconstructions and comparative analyses of Kickxellomycotina fungi.</title>
        <authorList>
            <person name="Reynolds N.K."/>
            <person name="Stajich J.E."/>
            <person name="Barry K."/>
            <person name="Grigoriev I.V."/>
            <person name="Crous P."/>
            <person name="Smith M.E."/>
        </authorList>
    </citation>
    <scope>NUCLEOTIDE SEQUENCE</scope>
    <source>
        <strain evidence="1">BCRC 34780</strain>
    </source>
</reference>
<dbReference type="EMBL" id="JANBUN010000222">
    <property type="protein sequence ID" value="KAJ2805671.1"/>
    <property type="molecule type" value="Genomic_DNA"/>
</dbReference>
<keyword evidence="1" id="KW-0396">Initiation factor</keyword>
<protein>
    <submittedName>
        <fullName evidence="1">Translation initiation factor IF-2</fullName>
    </submittedName>
</protein>
<comment type="caution">
    <text evidence="1">The sequence shown here is derived from an EMBL/GenBank/DDBJ whole genome shotgun (WGS) entry which is preliminary data.</text>
</comment>
<evidence type="ECO:0000313" key="1">
    <source>
        <dbReference type="EMBL" id="KAJ2805671.1"/>
    </source>
</evidence>
<accession>A0ACC1LCJ1</accession>